<reference evidence="1" key="1">
    <citation type="submission" date="2020-03" db="EMBL/GenBank/DDBJ databases">
        <authorList>
            <person name="Kislichkina A."/>
            <person name="Dentovskaya S."/>
            <person name="Shaikhutdinov R."/>
            <person name="Ivanov S."/>
            <person name="Sizova A."/>
            <person name="Solomentsev V."/>
            <person name="Bogun A."/>
        </authorList>
    </citation>
    <scope>NUCLEOTIDE SEQUENCE</scope>
    <source>
        <strain evidence="1">SCPM-O-B-7610</strain>
    </source>
</reference>
<accession>A0AA44I0C4</accession>
<name>A0AA44I0C4_YERMO</name>
<gene>
    <name evidence="1" type="ORF">HB991_12085</name>
</gene>
<dbReference type="EMBL" id="JAASAI010000012">
    <property type="protein sequence ID" value="NIL23247.1"/>
    <property type="molecule type" value="Genomic_DNA"/>
</dbReference>
<sequence length="198" mass="22062">MNNKNSDSLHASNDRVQEFEINKDINGNILSKSESVYGPNGIIKYRIDELYSYDANGRVTSSSNKVYDANRVIMSRIDKKHFYNKDGSLVQESSATGTFDGRGKLTEFVRIKQKFNSVGQETSYSKRVYDATGNMTSNFSRPARFDVKSDQLASVMNGFGTLNRAPVVATIGQPNRAAVRITMSDSHSPSYEPISYSL</sequence>
<dbReference type="Gene3D" id="2.180.10.10">
    <property type="entry name" value="RHS repeat-associated core"/>
    <property type="match status" value="1"/>
</dbReference>
<comment type="caution">
    <text evidence="1">The sequence shown here is derived from an EMBL/GenBank/DDBJ whole genome shotgun (WGS) entry which is preliminary data.</text>
</comment>
<protein>
    <recommendedName>
        <fullName evidence="3">Rhs family protein</fullName>
    </recommendedName>
</protein>
<dbReference type="RefSeq" id="WP_050143436.1">
    <property type="nucleotide sequence ID" value="NZ_CABHYE010000031.1"/>
</dbReference>
<dbReference type="Proteomes" id="UP000712947">
    <property type="component" value="Unassembled WGS sequence"/>
</dbReference>
<evidence type="ECO:0008006" key="3">
    <source>
        <dbReference type="Google" id="ProtNLM"/>
    </source>
</evidence>
<dbReference type="AlphaFoldDB" id="A0AA44I0C4"/>
<evidence type="ECO:0000313" key="2">
    <source>
        <dbReference type="Proteomes" id="UP000712947"/>
    </source>
</evidence>
<evidence type="ECO:0000313" key="1">
    <source>
        <dbReference type="EMBL" id="NIL23247.1"/>
    </source>
</evidence>
<proteinExistence type="predicted"/>
<organism evidence="1 2">
    <name type="scientific">Yersinia mollaretii</name>
    <dbReference type="NCBI Taxonomy" id="33060"/>
    <lineage>
        <taxon>Bacteria</taxon>
        <taxon>Pseudomonadati</taxon>
        <taxon>Pseudomonadota</taxon>
        <taxon>Gammaproteobacteria</taxon>
        <taxon>Enterobacterales</taxon>
        <taxon>Yersiniaceae</taxon>
        <taxon>Yersinia</taxon>
    </lineage>
</organism>